<keyword evidence="2" id="KW-1185">Reference proteome</keyword>
<gene>
    <name evidence="1" type="ORF">NQ315_014304</name>
</gene>
<dbReference type="SUPFAM" id="SSF53098">
    <property type="entry name" value="Ribonuclease H-like"/>
    <property type="match status" value="1"/>
</dbReference>
<protein>
    <recommendedName>
        <fullName evidence="3">Transposase</fullName>
    </recommendedName>
</protein>
<organism evidence="1 2">
    <name type="scientific">Exocentrus adspersus</name>
    <dbReference type="NCBI Taxonomy" id="1586481"/>
    <lineage>
        <taxon>Eukaryota</taxon>
        <taxon>Metazoa</taxon>
        <taxon>Ecdysozoa</taxon>
        <taxon>Arthropoda</taxon>
        <taxon>Hexapoda</taxon>
        <taxon>Insecta</taxon>
        <taxon>Pterygota</taxon>
        <taxon>Neoptera</taxon>
        <taxon>Endopterygota</taxon>
        <taxon>Coleoptera</taxon>
        <taxon>Polyphaga</taxon>
        <taxon>Cucujiformia</taxon>
        <taxon>Chrysomeloidea</taxon>
        <taxon>Cerambycidae</taxon>
        <taxon>Lamiinae</taxon>
        <taxon>Acanthocinini</taxon>
        <taxon>Exocentrus</taxon>
    </lineage>
</organism>
<accession>A0AAV8VJL4</accession>
<dbReference type="Proteomes" id="UP001159042">
    <property type="component" value="Unassembled WGS sequence"/>
</dbReference>
<evidence type="ECO:0000313" key="2">
    <source>
        <dbReference type="Proteomes" id="UP001159042"/>
    </source>
</evidence>
<evidence type="ECO:0008006" key="3">
    <source>
        <dbReference type="Google" id="ProtNLM"/>
    </source>
</evidence>
<dbReference type="EMBL" id="JANEYG010000080">
    <property type="protein sequence ID" value="KAJ8914107.1"/>
    <property type="molecule type" value="Genomic_DNA"/>
</dbReference>
<name>A0AAV8VJL4_9CUCU</name>
<reference evidence="1 2" key="1">
    <citation type="journal article" date="2023" name="Insect Mol. Biol.">
        <title>Genome sequencing provides insights into the evolution of gene families encoding plant cell wall-degrading enzymes in longhorned beetles.</title>
        <authorList>
            <person name="Shin N.R."/>
            <person name="Okamura Y."/>
            <person name="Kirsch R."/>
            <person name="Pauchet Y."/>
        </authorList>
    </citation>
    <scope>NUCLEOTIDE SEQUENCE [LARGE SCALE GENOMIC DNA]</scope>
    <source>
        <strain evidence="1">EAD_L_NR</strain>
    </source>
</reference>
<dbReference type="AlphaFoldDB" id="A0AAV8VJL4"/>
<comment type="caution">
    <text evidence="1">The sequence shown here is derived from an EMBL/GenBank/DDBJ whole genome shotgun (WGS) entry which is preliminary data.</text>
</comment>
<sequence length="213" mass="24996">MGSLLQHTMWHSTCSSHTANLLAKDVLNIKLVENVVLVLKEFKHPDFEKIIINKGGHRIKLPAETRWCSYRNSFRKEVRTKLVEIQDPICELINTAQNSDTSIADAANLWLELKLPEEFNEQLRKRQEMALNKYALTAYYLHPSYDRSKLSGNQKSIFKLLNEKEAHIHSLLRNRFTFENSKKLIHIYFTLRLENENPHHDLEEDADFEDPLI</sequence>
<proteinExistence type="predicted"/>
<evidence type="ECO:0000313" key="1">
    <source>
        <dbReference type="EMBL" id="KAJ8914107.1"/>
    </source>
</evidence>
<dbReference type="InterPro" id="IPR012337">
    <property type="entry name" value="RNaseH-like_sf"/>
</dbReference>